<proteinExistence type="predicted"/>
<dbReference type="NCBIfam" id="NF033532">
    <property type="entry name" value="lone7para_assoc"/>
    <property type="match status" value="1"/>
</dbReference>
<gene>
    <name evidence="1" type="ORF">Athai_31280</name>
</gene>
<reference evidence="1 2" key="1">
    <citation type="submission" date="2020-08" db="EMBL/GenBank/DDBJ databases">
        <title>Whole genome shotgun sequence of Actinocatenispora thailandica NBRC 105041.</title>
        <authorList>
            <person name="Komaki H."/>
            <person name="Tamura T."/>
        </authorList>
    </citation>
    <scope>NUCLEOTIDE SEQUENCE [LARGE SCALE GENOMIC DNA]</scope>
    <source>
        <strain evidence="1 2">NBRC 105041</strain>
    </source>
</reference>
<dbReference type="RefSeq" id="WP_203962119.1">
    <property type="nucleotide sequence ID" value="NZ_AP023355.1"/>
</dbReference>
<dbReference type="KEGG" id="atl:Athai_31280"/>
<organism evidence="1 2">
    <name type="scientific">Actinocatenispora thailandica</name>
    <dbReference type="NCBI Taxonomy" id="227318"/>
    <lineage>
        <taxon>Bacteria</taxon>
        <taxon>Bacillati</taxon>
        <taxon>Actinomycetota</taxon>
        <taxon>Actinomycetes</taxon>
        <taxon>Micromonosporales</taxon>
        <taxon>Micromonosporaceae</taxon>
        <taxon>Actinocatenispora</taxon>
    </lineage>
</organism>
<name>A0A7R7DPR8_9ACTN</name>
<dbReference type="EMBL" id="AP023355">
    <property type="protein sequence ID" value="BCJ35625.1"/>
    <property type="molecule type" value="Genomic_DNA"/>
</dbReference>
<sequence>MSAEGAEGAVSAEGAEGVEGAECVLLVDPDRAAGPADAVPATEAVLGAWPVGPDGELAGWRPNPGFRPLSAEPTTDPLDALFRLAVAEAATAEQIQVVLRDTALELALDAAGRPLIARSPDELDCVVVATSAAHRQQAGAVSWRRVDPMELVTLLPDRIDVLFNPASPVAFRLAGDFVRDTVLMSDEEIAAGHRAIRAAFPVGRLAAAWPAGAR</sequence>
<accession>A0A7R7DPR8</accession>
<evidence type="ECO:0000313" key="2">
    <source>
        <dbReference type="Proteomes" id="UP000611640"/>
    </source>
</evidence>
<dbReference type="InterPro" id="IPR047659">
    <property type="entry name" value="T7SS_assoc"/>
</dbReference>
<dbReference type="AlphaFoldDB" id="A0A7R7DPR8"/>
<dbReference type="Proteomes" id="UP000611640">
    <property type="component" value="Chromosome"/>
</dbReference>
<evidence type="ECO:0008006" key="3">
    <source>
        <dbReference type="Google" id="ProtNLM"/>
    </source>
</evidence>
<evidence type="ECO:0000313" key="1">
    <source>
        <dbReference type="EMBL" id="BCJ35625.1"/>
    </source>
</evidence>
<protein>
    <recommendedName>
        <fullName evidence="3">SseB protein N-terminal domain-containing protein</fullName>
    </recommendedName>
</protein>
<keyword evidence="2" id="KW-1185">Reference proteome</keyword>